<protein>
    <submittedName>
        <fullName evidence="1">HAD hydrolase family protein</fullName>
    </submittedName>
</protein>
<dbReference type="Gene3D" id="3.30.1240.10">
    <property type="match status" value="1"/>
</dbReference>
<gene>
    <name evidence="1" type="ORF">ACFFQV_13560</name>
</gene>
<dbReference type="Gene3D" id="3.40.50.1000">
    <property type="entry name" value="HAD superfamily/HAD-like"/>
    <property type="match status" value="1"/>
</dbReference>
<keyword evidence="1" id="KW-0378">Hydrolase</keyword>
<evidence type="ECO:0000313" key="2">
    <source>
        <dbReference type="Proteomes" id="UP001589667"/>
    </source>
</evidence>
<dbReference type="Pfam" id="PF08282">
    <property type="entry name" value="Hydrolase_3"/>
    <property type="match status" value="1"/>
</dbReference>
<comment type="caution">
    <text evidence="1">The sequence shown here is derived from an EMBL/GenBank/DDBJ whole genome shotgun (WGS) entry which is preliminary data.</text>
</comment>
<dbReference type="EMBL" id="JBHMBL010000003">
    <property type="protein sequence ID" value="MFB9643319.1"/>
    <property type="molecule type" value="Genomic_DNA"/>
</dbReference>
<dbReference type="PANTHER" id="PTHR10000:SF53">
    <property type="entry name" value="5-AMINO-6-(5-PHOSPHO-D-RIBITYLAMINO)URACIL PHOSPHATASE YBJI-RELATED"/>
    <property type="match status" value="1"/>
</dbReference>
<name>A0ABV5SSJ1_9MICO</name>
<dbReference type="PANTHER" id="PTHR10000">
    <property type="entry name" value="PHOSPHOSERINE PHOSPHATASE"/>
    <property type="match status" value="1"/>
</dbReference>
<dbReference type="GO" id="GO:0016787">
    <property type="term" value="F:hydrolase activity"/>
    <property type="evidence" value="ECO:0007669"/>
    <property type="project" value="UniProtKB-KW"/>
</dbReference>
<keyword evidence="2" id="KW-1185">Reference proteome</keyword>
<proteinExistence type="predicted"/>
<dbReference type="SUPFAM" id="SSF56784">
    <property type="entry name" value="HAD-like"/>
    <property type="match status" value="1"/>
</dbReference>
<sequence length="251" mass="27118">MTSAVVFDIDGTVCFDGRTIPAETLDALRELTTRERVVFASARPIRDLLPVLPADLQHLDLIGGNGAFTRSDGRTTTVGIAANERGVVDALIERHGLAALIDGEWDYSFSGDPSHRIFRQLDAGRLARNVPREELDTYSKVVLFTTAAEVVDALRASTLSIHVHPDEGLVDISGPNVTKHDALRRLGIADGSYIAFGNDTNDERLLRHAAVSYRVGSHPVLAFADHHLAPEQITETIVGLASPLAEFAPPA</sequence>
<organism evidence="1 2">
    <name type="scientific">Agromyces lapidis</name>
    <dbReference type="NCBI Taxonomy" id="279574"/>
    <lineage>
        <taxon>Bacteria</taxon>
        <taxon>Bacillati</taxon>
        <taxon>Actinomycetota</taxon>
        <taxon>Actinomycetes</taxon>
        <taxon>Micrococcales</taxon>
        <taxon>Microbacteriaceae</taxon>
        <taxon>Agromyces</taxon>
    </lineage>
</organism>
<dbReference type="InterPro" id="IPR023214">
    <property type="entry name" value="HAD_sf"/>
</dbReference>
<evidence type="ECO:0000313" key="1">
    <source>
        <dbReference type="EMBL" id="MFB9643319.1"/>
    </source>
</evidence>
<reference evidence="1 2" key="1">
    <citation type="submission" date="2024-09" db="EMBL/GenBank/DDBJ databases">
        <authorList>
            <person name="Sun Q."/>
            <person name="Mori K."/>
        </authorList>
    </citation>
    <scope>NUCLEOTIDE SEQUENCE [LARGE SCALE GENOMIC DNA]</scope>
    <source>
        <strain evidence="1 2">JCM 14321</strain>
    </source>
</reference>
<accession>A0ABV5SSJ1</accession>
<dbReference type="InterPro" id="IPR036412">
    <property type="entry name" value="HAD-like_sf"/>
</dbReference>
<dbReference type="Proteomes" id="UP001589667">
    <property type="component" value="Unassembled WGS sequence"/>
</dbReference>
<dbReference type="RefSeq" id="WP_157425099.1">
    <property type="nucleotide sequence ID" value="NZ_BAAANI010000004.1"/>
</dbReference>